<keyword evidence="4 6" id="KW-0975">Bacterial flagellum</keyword>
<evidence type="ECO:0000256" key="6">
    <source>
        <dbReference type="RuleBase" id="RU362116"/>
    </source>
</evidence>
<accession>Q1PUI0</accession>
<evidence type="ECO:0000313" key="10">
    <source>
        <dbReference type="EMBL" id="CAJ70883.1"/>
    </source>
</evidence>
<dbReference type="RefSeq" id="WP_099326178.1">
    <property type="nucleotide sequence ID" value="NZ_CP049055.1"/>
</dbReference>
<dbReference type="InterPro" id="IPR020013">
    <property type="entry name" value="Flagellar_FlgE/F/G"/>
</dbReference>
<dbReference type="SUPFAM" id="SSF117143">
    <property type="entry name" value="Flagellar hook protein flgE"/>
    <property type="match status" value="1"/>
</dbReference>
<dbReference type="PANTHER" id="PTHR30435">
    <property type="entry name" value="FLAGELLAR PROTEIN"/>
    <property type="match status" value="1"/>
</dbReference>
<dbReference type="GO" id="GO:0071978">
    <property type="term" value="P:bacterial-type flagellum-dependent swarming motility"/>
    <property type="evidence" value="ECO:0007669"/>
    <property type="project" value="TreeGrafter"/>
</dbReference>
<reference evidence="10" key="1">
    <citation type="journal article" date="2006" name="Nature">
        <title>Deciphering the evolution and metabolism of an anammox bacterium from a community genome.</title>
        <authorList>
            <person name="Strous M."/>
            <person name="Pelletier E."/>
            <person name="Mangenot S."/>
            <person name="Rattei T."/>
            <person name="Lehner A."/>
            <person name="Taylor M.W."/>
            <person name="Horn M."/>
            <person name="Daims H."/>
            <person name="Bartol-Mavel D."/>
            <person name="Wincker P."/>
            <person name="Barbe V."/>
            <person name="Fonknechten N."/>
            <person name="Vallenet D."/>
            <person name="Segurens B."/>
            <person name="Schenowitz-Truong C."/>
            <person name="Medigue C."/>
            <person name="Collingro A."/>
            <person name="Snel B."/>
            <person name="Dutilh B.E."/>
            <person name="OpDenCamp H.J.M."/>
            <person name="vanDerDrift C."/>
            <person name="Cirpus I."/>
            <person name="vanDePas-Schoonen K.T."/>
            <person name="Harhangi H.R."/>
            <person name="vanNiftrik L."/>
            <person name="Schmid M."/>
            <person name="Keltjens J."/>
            <person name="vanDeVossenberg J."/>
            <person name="Kartal B."/>
            <person name="Meier H."/>
            <person name="Frishman D."/>
            <person name="Huynen M.A."/>
            <person name="Mewes H."/>
            <person name="Weissenbach J."/>
            <person name="Jetten M.S.M."/>
            <person name="Wagner M."/>
            <person name="LePaslier D."/>
        </authorList>
    </citation>
    <scope>NUCLEOTIDE SEQUENCE</scope>
</reference>
<keyword evidence="10" id="KW-0969">Cilium</keyword>
<dbReference type="NCBIfam" id="TIGR03506">
    <property type="entry name" value="FlgEFG_subfam"/>
    <property type="match status" value="2"/>
</dbReference>
<dbReference type="AlphaFoldDB" id="Q1PUI0"/>
<keyword evidence="13" id="KW-1185">Reference proteome</keyword>
<organism evidence="10">
    <name type="scientific">Kuenenia stuttgartiensis</name>
    <dbReference type="NCBI Taxonomy" id="174633"/>
    <lineage>
        <taxon>Bacteria</taxon>
        <taxon>Pseudomonadati</taxon>
        <taxon>Planctomycetota</taxon>
        <taxon>Candidatus Brocadiia</taxon>
        <taxon>Candidatus Brocadiales</taxon>
        <taxon>Candidatus Brocadiaceae</taxon>
        <taxon>Candidatus Kuenenia</taxon>
    </lineage>
</organism>
<dbReference type="InterPro" id="IPR010930">
    <property type="entry name" value="Flg_bb/hook_C_dom"/>
</dbReference>
<dbReference type="InterPro" id="IPR001444">
    <property type="entry name" value="Flag_bb_rod_N"/>
</dbReference>
<dbReference type="EMBL" id="CP049055">
    <property type="protein sequence ID" value="QII13345.1"/>
    <property type="molecule type" value="Genomic_DNA"/>
</dbReference>
<evidence type="ECO:0000259" key="9">
    <source>
        <dbReference type="Pfam" id="PF22692"/>
    </source>
</evidence>
<dbReference type="InterPro" id="IPR037925">
    <property type="entry name" value="FlgE/F/G-like"/>
</dbReference>
<comment type="similarity">
    <text evidence="2 6">Belongs to the flagella basal body rod proteins family.</text>
</comment>
<feature type="domain" description="Flagellar basal-body/hook protein C-terminal" evidence="8">
    <location>
        <begin position="216"/>
        <end position="260"/>
    </location>
</feature>
<sequence>MLRALYTAATGMKAQQLFLDNVSNNLSNINTTGFKRSQVNFQDLLYSKRYIAGSESAQGFEIPAGIQLGGGVRTISISKVFSQGNHVNTERELDLAIQGKGFFQIQQSDGSIAYTRDGSFQLNSKGEVVTADGLPLSPSITITNATEISIGTDGTVYVKGSDPSGTLQNVGQIMLTMFPNPSGLDSLGKNLYLETMASGSPIVTVAGEQGTGEIYQGFLENSNVETVTELVSLITAQRAYEINSRAISASDEMLSTINSMAR</sequence>
<evidence type="ECO:0000256" key="4">
    <source>
        <dbReference type="ARBA" id="ARBA00023143"/>
    </source>
</evidence>
<evidence type="ECO:0000256" key="5">
    <source>
        <dbReference type="NCBIfam" id="TIGR02488"/>
    </source>
</evidence>
<dbReference type="NCBIfam" id="TIGR02488">
    <property type="entry name" value="flgG_G_neg"/>
    <property type="match status" value="1"/>
</dbReference>
<evidence type="ECO:0000313" key="13">
    <source>
        <dbReference type="Proteomes" id="UP000221734"/>
    </source>
</evidence>
<dbReference type="Pfam" id="PF22692">
    <property type="entry name" value="LlgE_F_G_D1"/>
    <property type="match status" value="1"/>
</dbReference>
<evidence type="ECO:0000313" key="11">
    <source>
        <dbReference type="EMBL" id="QII13345.1"/>
    </source>
</evidence>
<dbReference type="GO" id="GO:0009426">
    <property type="term" value="C:bacterial-type flagellum basal body, distal rod"/>
    <property type="evidence" value="ECO:0007669"/>
    <property type="project" value="UniProtKB-UniRule"/>
</dbReference>
<evidence type="ECO:0000256" key="2">
    <source>
        <dbReference type="ARBA" id="ARBA00009677"/>
    </source>
</evidence>
<feature type="domain" description="Flagellar basal body rod protein N-terminal" evidence="7">
    <location>
        <begin position="5"/>
        <end position="35"/>
    </location>
</feature>
<dbReference type="EMBL" id="LT934425">
    <property type="protein sequence ID" value="SOH05630.1"/>
    <property type="molecule type" value="Genomic_DNA"/>
</dbReference>
<name>Q1PUI0_KUEST</name>
<reference evidence="10" key="2">
    <citation type="submission" date="2006-01" db="EMBL/GenBank/DDBJ databases">
        <authorList>
            <person name="Genoscope"/>
        </authorList>
    </citation>
    <scope>NUCLEOTIDE SEQUENCE</scope>
</reference>
<feature type="domain" description="Flagellar hook protein FlgE/F/G-like D1" evidence="9">
    <location>
        <begin position="96"/>
        <end position="158"/>
    </location>
</feature>
<evidence type="ECO:0000313" key="12">
    <source>
        <dbReference type="EMBL" id="SOH05630.1"/>
    </source>
</evidence>
<evidence type="ECO:0000256" key="1">
    <source>
        <dbReference type="ARBA" id="ARBA00004117"/>
    </source>
</evidence>
<dbReference type="Pfam" id="PF00460">
    <property type="entry name" value="Flg_bb_rod"/>
    <property type="match status" value="1"/>
</dbReference>
<dbReference type="KEGG" id="kst:KSMBR1_3153"/>
<keyword evidence="10" id="KW-0966">Cell projection</keyword>
<protein>
    <recommendedName>
        <fullName evidence="3 5">Flagellar basal-body rod protein FlgG</fullName>
    </recommendedName>
</protein>
<dbReference type="InterPro" id="IPR012834">
    <property type="entry name" value="FlgG_G_neg"/>
</dbReference>
<dbReference type="PANTHER" id="PTHR30435:SF19">
    <property type="entry name" value="FLAGELLAR BASAL-BODY ROD PROTEIN FLGG"/>
    <property type="match status" value="1"/>
</dbReference>
<dbReference type="InterPro" id="IPR053967">
    <property type="entry name" value="LlgE_F_G-like_D1"/>
</dbReference>
<reference evidence="12" key="4">
    <citation type="submission" date="2017-10" db="EMBL/GenBank/DDBJ databases">
        <authorList>
            <person name="Banno H."/>
            <person name="Chua N.-H."/>
        </authorList>
    </citation>
    <scope>NUCLEOTIDE SEQUENCE [LARGE SCALE GENOMIC DNA]</scope>
    <source>
        <strain evidence="12">Kuenenia_mbr1_ru-nijmegen</strain>
    </source>
</reference>
<dbReference type="Proteomes" id="UP000221734">
    <property type="component" value="Chromosome Kuenenia_stuttgartiensis_MBR1"/>
</dbReference>
<dbReference type="Pfam" id="PF06429">
    <property type="entry name" value="Flg_bbr_C"/>
    <property type="match status" value="1"/>
</dbReference>
<proteinExistence type="inferred from homology"/>
<evidence type="ECO:0000259" key="8">
    <source>
        <dbReference type="Pfam" id="PF06429"/>
    </source>
</evidence>
<dbReference type="EMBL" id="CT573074">
    <property type="protein sequence ID" value="CAJ70883.1"/>
    <property type="molecule type" value="Genomic_DNA"/>
</dbReference>
<dbReference type="Proteomes" id="UP000501926">
    <property type="component" value="Chromosome"/>
</dbReference>
<dbReference type="OrthoDB" id="9804559at2"/>
<reference evidence="11 14" key="5">
    <citation type="submission" date="2020-02" db="EMBL/GenBank/DDBJ databases">
        <title>Newly sequenced genome of strain CSTR1 showed variability in Candidatus Kuenenia stuttgartiensis genomes.</title>
        <authorList>
            <person name="Ding C."/>
            <person name="Adrian L."/>
        </authorList>
    </citation>
    <scope>NUCLEOTIDE SEQUENCE [LARGE SCALE GENOMIC DNA]</scope>
    <source>
        <strain evidence="11 14">CSTR1</strain>
    </source>
</reference>
<evidence type="ECO:0000259" key="7">
    <source>
        <dbReference type="Pfam" id="PF00460"/>
    </source>
</evidence>
<evidence type="ECO:0000256" key="3">
    <source>
        <dbReference type="ARBA" id="ARBA00017948"/>
    </source>
</evidence>
<comment type="subcellular location">
    <subcellularLocation>
        <location evidence="1 6">Bacterial flagellum basal body</location>
    </subcellularLocation>
</comment>
<keyword evidence="10" id="KW-0282">Flagellum</keyword>
<gene>
    <name evidence="10" type="primary">flgG</name>
    <name evidence="11" type="ORF">KsCSTR_39660</name>
    <name evidence="12" type="ORF">KSMBR1_3153</name>
    <name evidence="10" type="ORF">kustb0138</name>
</gene>
<reference evidence="13" key="3">
    <citation type="submission" date="2017-10" db="EMBL/GenBank/DDBJ databases">
        <authorList>
            <person name="Frank J."/>
        </authorList>
    </citation>
    <scope>NUCLEOTIDE SEQUENCE [LARGE SCALE GENOMIC DNA]</scope>
</reference>
<evidence type="ECO:0000313" key="14">
    <source>
        <dbReference type="Proteomes" id="UP000501926"/>
    </source>
</evidence>